<organism evidence="1 2">
    <name type="scientific">Bacillus salipaludis</name>
    <dbReference type="NCBI Taxonomy" id="2547811"/>
    <lineage>
        <taxon>Bacteria</taxon>
        <taxon>Bacillati</taxon>
        <taxon>Bacillota</taxon>
        <taxon>Bacilli</taxon>
        <taxon>Bacillales</taxon>
        <taxon>Bacillaceae</taxon>
        <taxon>Bacillus</taxon>
    </lineage>
</organism>
<dbReference type="AlphaFoldDB" id="A0AA90QUC2"/>
<reference evidence="1" key="1">
    <citation type="submission" date="2023-08" db="EMBL/GenBank/DDBJ databases">
        <title>Nitrogen cycling bacteria in agricultural field soils.</title>
        <authorList>
            <person name="Jang J."/>
        </authorList>
    </citation>
    <scope>NUCLEOTIDE SEQUENCE</scope>
    <source>
        <strain evidence="1">PS3-36</strain>
    </source>
</reference>
<evidence type="ECO:0000313" key="1">
    <source>
        <dbReference type="EMBL" id="MDQ6596454.1"/>
    </source>
</evidence>
<protein>
    <submittedName>
        <fullName evidence="1">Uncharacterized protein</fullName>
    </submittedName>
</protein>
<proteinExistence type="predicted"/>
<evidence type="ECO:0000313" key="2">
    <source>
        <dbReference type="Proteomes" id="UP001178888"/>
    </source>
</evidence>
<sequence>MVAPYLNRACSLTGARVEDQAAILVAFLIVLTGQVNRRGI</sequence>
<dbReference type="EMBL" id="JAVGVR010000001">
    <property type="protein sequence ID" value="MDQ6596454.1"/>
    <property type="molecule type" value="Genomic_DNA"/>
</dbReference>
<name>A0AA90QUC2_9BACI</name>
<gene>
    <name evidence="1" type="ORF">RCG21_08690</name>
</gene>
<dbReference type="Proteomes" id="UP001178888">
    <property type="component" value="Unassembled WGS sequence"/>
</dbReference>
<accession>A0AA90QUC2</accession>
<keyword evidence="2" id="KW-1185">Reference proteome</keyword>
<dbReference type="RefSeq" id="WP_308913079.1">
    <property type="nucleotide sequence ID" value="NZ_JAVGVR010000001.1"/>
</dbReference>
<comment type="caution">
    <text evidence="1">The sequence shown here is derived from an EMBL/GenBank/DDBJ whole genome shotgun (WGS) entry which is preliminary data.</text>
</comment>